<feature type="domain" description="Jacalin-type lectin" evidence="3">
    <location>
        <begin position="1"/>
        <end position="183"/>
    </location>
</feature>
<evidence type="ECO:0000313" key="4">
    <source>
        <dbReference type="EMBL" id="ESQ45769.1"/>
    </source>
</evidence>
<comment type="similarity">
    <text evidence="1">Belongs to the jacalin lectin family.</text>
</comment>
<dbReference type="eggNOG" id="ENOG502S91T">
    <property type="taxonomic scope" value="Eukaryota"/>
</dbReference>
<dbReference type="InterPro" id="IPR001229">
    <property type="entry name" value="Jacalin-like_lectin_dom"/>
</dbReference>
<dbReference type="EMBL" id="KI517435">
    <property type="protein sequence ID" value="ESQ45769.1"/>
    <property type="molecule type" value="Genomic_DNA"/>
</dbReference>
<keyword evidence="2" id="KW-0430">Lectin</keyword>
<dbReference type="Proteomes" id="UP000030689">
    <property type="component" value="Unassembled WGS sequence"/>
</dbReference>
<dbReference type="Gene3D" id="2.100.10.30">
    <property type="entry name" value="Jacalin-like lectin domain"/>
    <property type="match status" value="1"/>
</dbReference>
<keyword evidence="5" id="KW-1185">Reference proteome</keyword>
<sequence length="208" mass="22987">MIRAGPVGGNGSSNGEVGWDEKGRTMISQIYVSFDDELISSVQFGYLENGALVLSAKYGVSEGHNFRIVSFIFGNQPFSVFLFLLGSCEVSSLMNLCQVRLKQDEYVTGLSAVLGWNRGIKNLTFHTNCGMHGPIGRSDNKYGSGSKVEIDPAICDRREFGGFFGSYNKYNHYLSSIGIYVSPIARPDTVPIRRQSAEYKMSKTIKIH</sequence>
<dbReference type="Pfam" id="PF01419">
    <property type="entry name" value="Jacalin"/>
    <property type="match status" value="2"/>
</dbReference>
<dbReference type="SUPFAM" id="SSF51101">
    <property type="entry name" value="Mannose-binding lectins"/>
    <property type="match status" value="1"/>
</dbReference>
<organism evidence="4 5">
    <name type="scientific">Eutrema salsugineum</name>
    <name type="common">Saltwater cress</name>
    <name type="synonym">Sisymbrium salsugineum</name>
    <dbReference type="NCBI Taxonomy" id="72664"/>
    <lineage>
        <taxon>Eukaryota</taxon>
        <taxon>Viridiplantae</taxon>
        <taxon>Streptophyta</taxon>
        <taxon>Embryophyta</taxon>
        <taxon>Tracheophyta</taxon>
        <taxon>Spermatophyta</taxon>
        <taxon>Magnoliopsida</taxon>
        <taxon>eudicotyledons</taxon>
        <taxon>Gunneridae</taxon>
        <taxon>Pentapetalae</taxon>
        <taxon>rosids</taxon>
        <taxon>malvids</taxon>
        <taxon>Brassicales</taxon>
        <taxon>Brassicaceae</taxon>
        <taxon>Eutremeae</taxon>
        <taxon>Eutrema</taxon>
    </lineage>
</organism>
<accession>V4LPP7</accession>
<dbReference type="STRING" id="72664.V4LPP7"/>
<evidence type="ECO:0000256" key="2">
    <source>
        <dbReference type="ARBA" id="ARBA00022734"/>
    </source>
</evidence>
<dbReference type="OMA" id="AICDRRE"/>
<reference evidence="4 5" key="1">
    <citation type="journal article" date="2013" name="Front. Plant Sci.">
        <title>The Reference Genome of the Halophytic Plant Eutrema salsugineum.</title>
        <authorList>
            <person name="Yang R."/>
            <person name="Jarvis D.E."/>
            <person name="Chen H."/>
            <person name="Beilstein M.A."/>
            <person name="Grimwood J."/>
            <person name="Jenkins J."/>
            <person name="Shu S."/>
            <person name="Prochnik S."/>
            <person name="Xin M."/>
            <person name="Ma C."/>
            <person name="Schmutz J."/>
            <person name="Wing R.A."/>
            <person name="Mitchell-Olds T."/>
            <person name="Schumaker K.S."/>
            <person name="Wang X."/>
        </authorList>
    </citation>
    <scope>NUCLEOTIDE SEQUENCE [LARGE SCALE GENOMIC DNA]</scope>
</reference>
<protein>
    <recommendedName>
        <fullName evidence="3">Jacalin-type lectin domain-containing protein</fullName>
    </recommendedName>
</protein>
<dbReference type="KEGG" id="eus:EUTSA_v10010901mg"/>
<name>V4LPP7_EUTSA</name>
<dbReference type="SMART" id="SM00915">
    <property type="entry name" value="Jacalin"/>
    <property type="match status" value="1"/>
</dbReference>
<dbReference type="PANTHER" id="PTHR47293:SF70">
    <property type="entry name" value="JACALIN-RELATED LECTIN 24-RELATED"/>
    <property type="match status" value="1"/>
</dbReference>
<dbReference type="PANTHER" id="PTHR47293">
    <property type="entry name" value="JACALIN-RELATED LECTIN 3"/>
    <property type="match status" value="1"/>
</dbReference>
<evidence type="ECO:0000313" key="5">
    <source>
        <dbReference type="Proteomes" id="UP000030689"/>
    </source>
</evidence>
<dbReference type="AlphaFoldDB" id="V4LPP7"/>
<dbReference type="PROSITE" id="PS51752">
    <property type="entry name" value="JACALIN_LECTIN"/>
    <property type="match status" value="1"/>
</dbReference>
<evidence type="ECO:0000256" key="1">
    <source>
        <dbReference type="ARBA" id="ARBA00006568"/>
    </source>
</evidence>
<evidence type="ECO:0000259" key="3">
    <source>
        <dbReference type="PROSITE" id="PS51752"/>
    </source>
</evidence>
<dbReference type="InterPro" id="IPR036404">
    <property type="entry name" value="Jacalin-like_lectin_dom_sf"/>
</dbReference>
<dbReference type="Gramene" id="ESQ45769">
    <property type="protein sequence ID" value="ESQ45769"/>
    <property type="gene ID" value="EUTSA_v10010901mg"/>
</dbReference>
<dbReference type="GO" id="GO:0030246">
    <property type="term" value="F:carbohydrate binding"/>
    <property type="evidence" value="ECO:0007669"/>
    <property type="project" value="UniProtKB-KW"/>
</dbReference>
<gene>
    <name evidence="4" type="ORF">EUTSA_v10010901mg</name>
</gene>
<proteinExistence type="inferred from homology"/>